<dbReference type="EMBL" id="BAABME010004750">
    <property type="protein sequence ID" value="GAA0163446.1"/>
    <property type="molecule type" value="Genomic_DNA"/>
</dbReference>
<organism evidence="1 2">
    <name type="scientific">Lithospermum erythrorhizon</name>
    <name type="common">Purple gromwell</name>
    <name type="synonym">Lithospermum officinale var. erythrorhizon</name>
    <dbReference type="NCBI Taxonomy" id="34254"/>
    <lineage>
        <taxon>Eukaryota</taxon>
        <taxon>Viridiplantae</taxon>
        <taxon>Streptophyta</taxon>
        <taxon>Embryophyta</taxon>
        <taxon>Tracheophyta</taxon>
        <taxon>Spermatophyta</taxon>
        <taxon>Magnoliopsida</taxon>
        <taxon>eudicotyledons</taxon>
        <taxon>Gunneridae</taxon>
        <taxon>Pentapetalae</taxon>
        <taxon>asterids</taxon>
        <taxon>lamiids</taxon>
        <taxon>Boraginales</taxon>
        <taxon>Boraginaceae</taxon>
        <taxon>Boraginoideae</taxon>
        <taxon>Lithospermeae</taxon>
        <taxon>Lithospermum</taxon>
    </lineage>
</organism>
<sequence>MRRATIFCLWNVDSYAIELCNYKGHVNVQLGLVLKIRADTQPYLDQLHAISDVHKLCFLTDEGDMVLSFFTSRRLHMEVISAFLSAADSFIYQTELSQSGVLEDRYKVIPLVQSHTTSMNLLNQIFCYNNKVSPRIIDKPSIFLKDVLMQVPKPSQFTTSSVGTVSLDPSPDGG</sequence>
<evidence type="ECO:0000313" key="2">
    <source>
        <dbReference type="Proteomes" id="UP001454036"/>
    </source>
</evidence>
<gene>
    <name evidence="1" type="ORF">LIER_19309</name>
</gene>
<name>A0AAV3QKC2_LITER</name>
<dbReference type="Proteomes" id="UP001454036">
    <property type="component" value="Unassembled WGS sequence"/>
</dbReference>
<keyword evidence="2" id="KW-1185">Reference proteome</keyword>
<proteinExistence type="predicted"/>
<reference evidence="1 2" key="1">
    <citation type="submission" date="2024-01" db="EMBL/GenBank/DDBJ databases">
        <title>The complete chloroplast genome sequence of Lithospermum erythrorhizon: insights into the phylogenetic relationship among Boraginaceae species and the maternal lineages of purple gromwells.</title>
        <authorList>
            <person name="Okada T."/>
            <person name="Watanabe K."/>
        </authorList>
    </citation>
    <scope>NUCLEOTIDE SEQUENCE [LARGE SCALE GENOMIC DNA]</scope>
</reference>
<evidence type="ECO:0000313" key="1">
    <source>
        <dbReference type="EMBL" id="GAA0163446.1"/>
    </source>
</evidence>
<comment type="caution">
    <text evidence="1">The sequence shown here is derived from an EMBL/GenBank/DDBJ whole genome shotgun (WGS) entry which is preliminary data.</text>
</comment>
<protein>
    <submittedName>
        <fullName evidence="1">Uncharacterized protein</fullName>
    </submittedName>
</protein>
<accession>A0AAV3QKC2</accession>
<dbReference type="AlphaFoldDB" id="A0AAV3QKC2"/>